<evidence type="ECO:0000313" key="14">
    <source>
        <dbReference type="Proteomes" id="UP000799421"/>
    </source>
</evidence>
<keyword evidence="3 9" id="KW-0812">Transmembrane</keyword>
<dbReference type="EMBL" id="MU005986">
    <property type="protein sequence ID" value="KAF2860020.1"/>
    <property type="molecule type" value="Genomic_DNA"/>
</dbReference>
<evidence type="ECO:0000256" key="8">
    <source>
        <dbReference type="ARBA" id="ARBA00023136"/>
    </source>
</evidence>
<comment type="similarity">
    <text evidence="2 9">Belongs to the OXA1/ALB3/YidC family.</text>
</comment>
<accession>A0A6A7BXR3</accession>
<reference evidence="13" key="1">
    <citation type="journal article" date="2020" name="Stud. Mycol.">
        <title>101 Dothideomycetes genomes: a test case for predicting lifestyles and emergence of pathogens.</title>
        <authorList>
            <person name="Haridas S."/>
            <person name="Albert R."/>
            <person name="Binder M."/>
            <person name="Bloem J."/>
            <person name="Labutti K."/>
            <person name="Salamov A."/>
            <person name="Andreopoulos B."/>
            <person name="Baker S."/>
            <person name="Barry K."/>
            <person name="Bills G."/>
            <person name="Bluhm B."/>
            <person name="Cannon C."/>
            <person name="Castanera R."/>
            <person name="Culley D."/>
            <person name="Daum C."/>
            <person name="Ezra D."/>
            <person name="Gonzalez J."/>
            <person name="Henrissat B."/>
            <person name="Kuo A."/>
            <person name="Liang C."/>
            <person name="Lipzen A."/>
            <person name="Lutzoni F."/>
            <person name="Magnuson J."/>
            <person name="Mondo S."/>
            <person name="Nolan M."/>
            <person name="Ohm R."/>
            <person name="Pangilinan J."/>
            <person name="Park H.-J."/>
            <person name="Ramirez L."/>
            <person name="Alfaro M."/>
            <person name="Sun H."/>
            <person name="Tritt A."/>
            <person name="Yoshinaga Y."/>
            <person name="Zwiers L.-H."/>
            <person name="Turgeon B."/>
            <person name="Goodwin S."/>
            <person name="Spatafora J."/>
            <person name="Crous P."/>
            <person name="Grigoriev I."/>
        </authorList>
    </citation>
    <scope>NUCLEOTIDE SEQUENCE</scope>
    <source>
        <strain evidence="13">CBS 480.64</strain>
    </source>
</reference>
<evidence type="ECO:0000256" key="3">
    <source>
        <dbReference type="ARBA" id="ARBA00022692"/>
    </source>
</evidence>
<evidence type="ECO:0000256" key="5">
    <source>
        <dbReference type="ARBA" id="ARBA00022946"/>
    </source>
</evidence>
<sequence length="389" mass="42820">MMPSRGVLRVLRPAKRLHPSSPTLPHRFVSTQPQAPTISNIDTITLPTEVPQAVDPNTIGYLHSLGLDYGWGVTSTLQWTLEHIHVYTGLPWWATIASTALLGRLVLFPAYLKSADANARLNALGPIMNPLREKKTEALKRGDTAAQQQYLQEEMAVRKRAGITLRAQLAPAIFQGVFGFCGFKLIRAMAALPVPELRDGGFLWVKDLTLCDPYVILPLMMAGCVHVVARMGGESGVQNSNLEISPGMRAFTLYGLPGIVLLFMGWQPGALCVWFITTGSFGIAQAALLRMPKVRRFFKIAPIVKVKNSSPPESPFQDILKSFTEKNKQAQSGSHGLRYSPPTARAKGKKVIDAKAKSVQEDNSVAGRFKSWLGSKNSKEGDWRDYVKK</sequence>
<dbReference type="InterPro" id="IPR001708">
    <property type="entry name" value="YidC/ALB3/OXA1/COX18"/>
</dbReference>
<proteinExistence type="inferred from homology"/>
<feature type="region of interest" description="Disordered" evidence="10">
    <location>
        <begin position="326"/>
        <end position="348"/>
    </location>
</feature>
<keyword evidence="8 11" id="KW-0472">Membrane</keyword>
<feature type="transmembrane region" description="Helical" evidence="11">
    <location>
        <begin position="273"/>
        <end position="289"/>
    </location>
</feature>
<comment type="subcellular location">
    <subcellularLocation>
        <location evidence="9">Membrane</location>
        <topology evidence="9">Multi-pass membrane protein</topology>
    </subcellularLocation>
    <subcellularLocation>
        <location evidence="1">Mitochondrion inner membrane</location>
        <topology evidence="1">Multi-pass membrane protein</topology>
    </subcellularLocation>
</comment>
<evidence type="ECO:0000259" key="12">
    <source>
        <dbReference type="Pfam" id="PF02096"/>
    </source>
</evidence>
<evidence type="ECO:0000256" key="9">
    <source>
        <dbReference type="RuleBase" id="RU003945"/>
    </source>
</evidence>
<evidence type="ECO:0000256" key="7">
    <source>
        <dbReference type="ARBA" id="ARBA00023128"/>
    </source>
</evidence>
<keyword evidence="4" id="KW-0999">Mitochondrion inner membrane</keyword>
<dbReference type="PANTHER" id="PTHR12428:SF66">
    <property type="entry name" value="MITOCHONDRIAL INNER MEMBRANE PROTEIN OXA1L"/>
    <property type="match status" value="1"/>
</dbReference>
<organism evidence="13 14">
    <name type="scientific">Piedraia hortae CBS 480.64</name>
    <dbReference type="NCBI Taxonomy" id="1314780"/>
    <lineage>
        <taxon>Eukaryota</taxon>
        <taxon>Fungi</taxon>
        <taxon>Dikarya</taxon>
        <taxon>Ascomycota</taxon>
        <taxon>Pezizomycotina</taxon>
        <taxon>Dothideomycetes</taxon>
        <taxon>Dothideomycetidae</taxon>
        <taxon>Capnodiales</taxon>
        <taxon>Piedraiaceae</taxon>
        <taxon>Piedraia</taxon>
    </lineage>
</organism>
<evidence type="ECO:0000256" key="10">
    <source>
        <dbReference type="SAM" id="MobiDB-lite"/>
    </source>
</evidence>
<protein>
    <recommendedName>
        <fullName evidence="12">Membrane insertase YidC/Oxa/ALB C-terminal domain-containing protein</fullName>
    </recommendedName>
</protein>
<dbReference type="Pfam" id="PF02096">
    <property type="entry name" value="60KD_IMP"/>
    <property type="match status" value="1"/>
</dbReference>
<feature type="domain" description="Membrane insertase YidC/Oxa/ALB C-terminal" evidence="12">
    <location>
        <begin position="92"/>
        <end position="289"/>
    </location>
</feature>
<keyword evidence="14" id="KW-1185">Reference proteome</keyword>
<evidence type="ECO:0000256" key="4">
    <source>
        <dbReference type="ARBA" id="ARBA00022792"/>
    </source>
</evidence>
<evidence type="ECO:0000256" key="1">
    <source>
        <dbReference type="ARBA" id="ARBA00004448"/>
    </source>
</evidence>
<evidence type="ECO:0000256" key="6">
    <source>
        <dbReference type="ARBA" id="ARBA00022989"/>
    </source>
</evidence>
<keyword evidence="7" id="KW-0496">Mitochondrion</keyword>
<keyword evidence="6 11" id="KW-1133">Transmembrane helix</keyword>
<keyword evidence="5" id="KW-0809">Transit peptide</keyword>
<evidence type="ECO:0000256" key="11">
    <source>
        <dbReference type="SAM" id="Phobius"/>
    </source>
</evidence>
<evidence type="ECO:0000313" key="13">
    <source>
        <dbReference type="EMBL" id="KAF2860020.1"/>
    </source>
</evidence>
<dbReference type="GO" id="GO:0032979">
    <property type="term" value="P:protein insertion into mitochondrial inner membrane from matrix"/>
    <property type="evidence" value="ECO:0007669"/>
    <property type="project" value="TreeGrafter"/>
</dbReference>
<dbReference type="PANTHER" id="PTHR12428">
    <property type="entry name" value="OXA1"/>
    <property type="match status" value="1"/>
</dbReference>
<dbReference type="GO" id="GO:0005743">
    <property type="term" value="C:mitochondrial inner membrane"/>
    <property type="evidence" value="ECO:0007669"/>
    <property type="project" value="UniProtKB-SubCell"/>
</dbReference>
<evidence type="ECO:0000256" key="2">
    <source>
        <dbReference type="ARBA" id="ARBA00009877"/>
    </source>
</evidence>
<dbReference type="GO" id="GO:0032977">
    <property type="term" value="F:membrane insertase activity"/>
    <property type="evidence" value="ECO:0007669"/>
    <property type="project" value="InterPro"/>
</dbReference>
<dbReference type="AlphaFoldDB" id="A0A6A7BXR3"/>
<dbReference type="InterPro" id="IPR028055">
    <property type="entry name" value="YidC/Oxa/ALB_C"/>
</dbReference>
<gene>
    <name evidence="13" type="ORF">K470DRAFT_258363</name>
</gene>
<dbReference type="CDD" id="cd20069">
    <property type="entry name" value="5TM_Oxa1-like"/>
    <property type="match status" value="1"/>
</dbReference>
<name>A0A6A7BXR3_9PEZI</name>
<dbReference type="Proteomes" id="UP000799421">
    <property type="component" value="Unassembled WGS sequence"/>
</dbReference>
<dbReference type="OrthoDB" id="2148490at2759"/>